<evidence type="ECO:0000256" key="2">
    <source>
        <dbReference type="ARBA" id="ARBA00009326"/>
    </source>
</evidence>
<evidence type="ECO:0000256" key="4">
    <source>
        <dbReference type="ARBA" id="ARBA00022786"/>
    </source>
</evidence>
<keyword evidence="6 7" id="KW-0788">Thiol protease</keyword>
<dbReference type="EMBL" id="LS997624">
    <property type="protein sequence ID" value="SYZ66429.1"/>
    <property type="molecule type" value="Genomic_DNA"/>
</dbReference>
<organism evidence="10 11">
    <name type="scientific">Leishmania braziliensis MHOM/BR/75/M2904</name>
    <dbReference type="NCBI Taxonomy" id="420245"/>
    <lineage>
        <taxon>Eukaryota</taxon>
        <taxon>Discoba</taxon>
        <taxon>Euglenozoa</taxon>
        <taxon>Kinetoplastea</taxon>
        <taxon>Metakinetoplastina</taxon>
        <taxon>Trypanosomatida</taxon>
        <taxon>Trypanosomatidae</taxon>
        <taxon>Leishmaniinae</taxon>
        <taxon>Leishmania</taxon>
        <taxon>Leishmania braziliensis species complex</taxon>
    </lineage>
</organism>
<comment type="catalytic activity">
    <reaction evidence="1 7 8">
        <text>Thiol-dependent hydrolysis of ester, thioester, amide, peptide and isopeptide bonds formed by the C-terminal Gly of ubiquitin (a 76-residue protein attached to proteins as an intracellular targeting signal).</text>
        <dbReference type="EC" id="3.4.19.12"/>
    </reaction>
</comment>
<proteinExistence type="inferred from homology"/>
<reference evidence="10 11" key="1">
    <citation type="submission" date="2018-09" db="EMBL/GenBank/DDBJ databases">
        <authorList>
            <person name="Peiro R."/>
            <person name="Begona"/>
            <person name="Cbmso G."/>
            <person name="Lopez M."/>
            <person name="Gonzalez S."/>
        </authorList>
    </citation>
    <scope>NUCLEOTIDE SEQUENCE [LARGE SCALE GENOMIC DNA]</scope>
</reference>
<dbReference type="GO" id="GO:0005737">
    <property type="term" value="C:cytoplasm"/>
    <property type="evidence" value="ECO:0007669"/>
    <property type="project" value="TreeGrafter"/>
</dbReference>
<dbReference type="Proteomes" id="UP000319462">
    <property type="component" value="Chromosome 25"/>
</dbReference>
<feature type="active site" description="Proton donor" evidence="7">
    <location>
        <position position="171"/>
    </location>
</feature>
<feature type="site" description="Transition state stabilizer" evidence="7">
    <location>
        <position position="88"/>
    </location>
</feature>
<dbReference type="EC" id="3.4.19.12" evidence="8"/>
<dbReference type="PRINTS" id="PR00707">
    <property type="entry name" value="UBCTHYDRLASE"/>
</dbReference>
<dbReference type="GO" id="GO:0004843">
    <property type="term" value="F:cysteine-type deubiquitinase activity"/>
    <property type="evidence" value="ECO:0007669"/>
    <property type="project" value="UniProtKB-UniRule"/>
</dbReference>
<dbReference type="InterPro" id="IPR038765">
    <property type="entry name" value="Papain-like_cys_pep_sf"/>
</dbReference>
<dbReference type="PANTHER" id="PTHR10589:SF17">
    <property type="entry name" value="UBIQUITIN CARBOXYL-TERMINAL HYDROLASE"/>
    <property type="match status" value="1"/>
</dbReference>
<evidence type="ECO:0000256" key="7">
    <source>
        <dbReference type="PROSITE-ProRule" id="PRU01393"/>
    </source>
</evidence>
<dbReference type="FunFam" id="3.40.532.10:FF:000006">
    <property type="entry name" value="Ubiquitin carboxyl-terminal hydrolase"/>
    <property type="match status" value="1"/>
</dbReference>
<comment type="similarity">
    <text evidence="2 7 8">Belongs to the peptidase C12 family.</text>
</comment>
<protein>
    <recommendedName>
        <fullName evidence="8">Ubiquitin carboxyl-terminal hydrolase</fullName>
        <ecNumber evidence="8">3.4.19.12</ecNumber>
    </recommendedName>
</protein>
<evidence type="ECO:0000256" key="6">
    <source>
        <dbReference type="ARBA" id="ARBA00022807"/>
    </source>
</evidence>
<evidence type="ECO:0000256" key="8">
    <source>
        <dbReference type="RuleBase" id="RU361215"/>
    </source>
</evidence>
<keyword evidence="4 7" id="KW-0833">Ubl conjugation pathway</keyword>
<evidence type="ECO:0000313" key="11">
    <source>
        <dbReference type="Proteomes" id="UP000319462"/>
    </source>
</evidence>
<feature type="site" description="Important for enzyme activity" evidence="7">
    <location>
        <position position="186"/>
    </location>
</feature>
<evidence type="ECO:0000256" key="1">
    <source>
        <dbReference type="ARBA" id="ARBA00000707"/>
    </source>
</evidence>
<dbReference type="GO" id="GO:0016579">
    <property type="term" value="P:protein deubiquitination"/>
    <property type="evidence" value="ECO:0007669"/>
    <property type="project" value="TreeGrafter"/>
</dbReference>
<evidence type="ECO:0000259" key="9">
    <source>
        <dbReference type="PROSITE" id="PS52048"/>
    </source>
</evidence>
<evidence type="ECO:0000256" key="5">
    <source>
        <dbReference type="ARBA" id="ARBA00022801"/>
    </source>
</evidence>
<gene>
    <name evidence="10" type="ORF">LBRM2904_25.0210</name>
</gene>
<dbReference type="PANTHER" id="PTHR10589">
    <property type="entry name" value="UBIQUITIN CARBOXYL-TERMINAL HYDROLASE"/>
    <property type="match status" value="1"/>
</dbReference>
<evidence type="ECO:0000313" key="10">
    <source>
        <dbReference type="EMBL" id="SYZ66429.1"/>
    </source>
</evidence>
<dbReference type="Gene3D" id="3.40.532.10">
    <property type="entry name" value="Peptidase C12, ubiquitin carboxyl-terminal hydrolase"/>
    <property type="match status" value="1"/>
</dbReference>
<keyword evidence="5 7" id="KW-0378">Hydrolase</keyword>
<dbReference type="RefSeq" id="XP_001565524.2">
    <property type="nucleotide sequence ID" value="XM_001565474.2"/>
</dbReference>
<dbReference type="VEuPathDB" id="TriTrypDB:LbrM.25.0190"/>
<dbReference type="PROSITE" id="PS52048">
    <property type="entry name" value="UCH_DOMAIN"/>
    <property type="match status" value="1"/>
</dbReference>
<feature type="active site" description="Nucleophile" evidence="7">
    <location>
        <position position="94"/>
    </location>
</feature>
<dbReference type="Pfam" id="PF01088">
    <property type="entry name" value="Peptidase_C12"/>
    <property type="match status" value="1"/>
</dbReference>
<dbReference type="GO" id="GO:0006511">
    <property type="term" value="P:ubiquitin-dependent protein catabolic process"/>
    <property type="evidence" value="ECO:0007669"/>
    <property type="project" value="UniProtKB-UniRule"/>
</dbReference>
<dbReference type="SUPFAM" id="SSF54001">
    <property type="entry name" value="Cysteine proteinases"/>
    <property type="match status" value="1"/>
</dbReference>
<dbReference type="KEGG" id="lbz:LBRM_25_0190"/>
<dbReference type="AlphaFoldDB" id="A0A3P3Z862"/>
<accession>A0A3P3Z862</accession>
<evidence type="ECO:0000256" key="3">
    <source>
        <dbReference type="ARBA" id="ARBA00022670"/>
    </source>
</evidence>
<keyword evidence="3 7" id="KW-0645">Protease</keyword>
<dbReference type="InterPro" id="IPR001578">
    <property type="entry name" value="Peptidase_C12_UCH"/>
</dbReference>
<feature type="domain" description="UCH catalytic" evidence="9">
    <location>
        <begin position="1"/>
        <end position="232"/>
    </location>
</feature>
<dbReference type="InterPro" id="IPR036959">
    <property type="entry name" value="Peptidase_C12_UCH_sf"/>
</dbReference>
<sequence length="233" mass="25146">MWFPLESNPAVMNRYLSALGITEAKLQFVDVYGVSDDLLEMVPSPVHAVLLVYPTCEATEKRIAEQQAAQAEEIAALRRLHRVFFTQQCVPNACGTIAIMHALLNNHDKLGAIAPGSILDSAWVKAAEATVDPKVMGKLIAEDKRLAIAHAAAAQEGATTNQGIDANINLHFVCFIQVGGRCVELDGRKDHPTLHGDCADNTSFLKAAAAAIQERMALNPNAYEFGITALVDK</sequence>
<name>A0A3P3Z862_LEIBR</name>